<keyword evidence="4" id="KW-1185">Reference proteome</keyword>
<feature type="domain" description="LysM" evidence="2">
    <location>
        <begin position="26"/>
        <end position="69"/>
    </location>
</feature>
<protein>
    <submittedName>
        <fullName evidence="3">LysM domain-containing protein</fullName>
    </submittedName>
</protein>
<dbReference type="InterPro" id="IPR018392">
    <property type="entry name" value="LysM"/>
</dbReference>
<dbReference type="PANTHER" id="PTHR33734">
    <property type="entry name" value="LYSM DOMAIN-CONTAINING GPI-ANCHORED PROTEIN 2"/>
    <property type="match status" value="1"/>
</dbReference>
<evidence type="ECO:0000313" key="3">
    <source>
        <dbReference type="EMBL" id="RAR50838.1"/>
    </source>
</evidence>
<dbReference type="CDD" id="cd00118">
    <property type="entry name" value="LysM"/>
    <property type="match status" value="5"/>
</dbReference>
<dbReference type="SUPFAM" id="SSF54106">
    <property type="entry name" value="LysM domain"/>
    <property type="match status" value="5"/>
</dbReference>
<organism evidence="3 4">
    <name type="scientific">Flavobacterium lacus</name>
    <dbReference type="NCBI Taxonomy" id="1353778"/>
    <lineage>
        <taxon>Bacteria</taxon>
        <taxon>Pseudomonadati</taxon>
        <taxon>Bacteroidota</taxon>
        <taxon>Flavobacteriia</taxon>
        <taxon>Flavobacteriales</taxon>
        <taxon>Flavobacteriaceae</taxon>
        <taxon>Flavobacterium</taxon>
    </lineage>
</organism>
<accession>A0A328X671</accession>
<dbReference type="PROSITE" id="PS51782">
    <property type="entry name" value="LYSM"/>
    <property type="match status" value="5"/>
</dbReference>
<feature type="signal peptide" evidence="1">
    <location>
        <begin position="1"/>
        <end position="21"/>
    </location>
</feature>
<comment type="caution">
    <text evidence="3">The sequence shown here is derived from an EMBL/GenBank/DDBJ whole genome shotgun (WGS) entry which is preliminary data.</text>
</comment>
<reference evidence="3 4" key="1">
    <citation type="submission" date="2018-06" db="EMBL/GenBank/DDBJ databases">
        <title>Genomic Encyclopedia of Type Strains, Phase III (KMG-III): the genomes of soil and plant-associated and newly described type strains.</title>
        <authorList>
            <person name="Whitman W."/>
        </authorList>
    </citation>
    <scope>NUCLEOTIDE SEQUENCE [LARGE SCALE GENOMIC DNA]</scope>
    <source>
        <strain evidence="3 4">CGMCC 1.12504</strain>
    </source>
</reference>
<feature type="domain" description="LysM" evidence="2">
    <location>
        <begin position="162"/>
        <end position="207"/>
    </location>
</feature>
<gene>
    <name evidence="3" type="ORF">B0I10_1012</name>
</gene>
<feature type="domain" description="LysM" evidence="2">
    <location>
        <begin position="341"/>
        <end position="384"/>
    </location>
</feature>
<dbReference type="OrthoDB" id="2149800at2"/>
<feature type="domain" description="LysM" evidence="2">
    <location>
        <begin position="218"/>
        <end position="261"/>
    </location>
</feature>
<evidence type="ECO:0000259" key="2">
    <source>
        <dbReference type="PROSITE" id="PS51782"/>
    </source>
</evidence>
<evidence type="ECO:0000313" key="4">
    <source>
        <dbReference type="Proteomes" id="UP000249518"/>
    </source>
</evidence>
<keyword evidence="1" id="KW-0732">Signal</keyword>
<dbReference type="Gene3D" id="3.10.350.10">
    <property type="entry name" value="LysM domain"/>
    <property type="match status" value="5"/>
</dbReference>
<feature type="chain" id="PRO_5016319499" evidence="1">
    <location>
        <begin position="22"/>
        <end position="770"/>
    </location>
</feature>
<dbReference type="Pfam" id="PF01476">
    <property type="entry name" value="LysM"/>
    <property type="match status" value="5"/>
</dbReference>
<dbReference type="AlphaFoldDB" id="A0A328X671"/>
<dbReference type="PANTHER" id="PTHR33734:SF22">
    <property type="entry name" value="MEMBRANE-BOUND LYTIC MUREIN TRANSGLYCOSYLASE D"/>
    <property type="match status" value="1"/>
</dbReference>
<dbReference type="InterPro" id="IPR036779">
    <property type="entry name" value="LysM_dom_sf"/>
</dbReference>
<feature type="domain" description="LysM" evidence="2">
    <location>
        <begin position="95"/>
        <end position="138"/>
    </location>
</feature>
<evidence type="ECO:0000256" key="1">
    <source>
        <dbReference type="SAM" id="SignalP"/>
    </source>
</evidence>
<dbReference type="RefSeq" id="WP_112084442.1">
    <property type="nucleotide sequence ID" value="NZ_QLSV01000001.1"/>
</dbReference>
<proteinExistence type="predicted"/>
<name>A0A328X671_9FLAO</name>
<dbReference type="Proteomes" id="UP000249518">
    <property type="component" value="Unassembled WGS sequence"/>
</dbReference>
<sequence>MNKHTLLFLIVFQLTVFFGFAQENTSKHTVIKGETVSSIARKYKVTPNDLYQLNPDIFDGIKEGQVISIPKSVIISQSNNVKSENSSNKSVDGIILHNVQFGETKFGLSKRYGVSIKELERQNPHIVNMLQAGHQLEIRGGVDTNPTKSQNTKSSFSASNFITYEVLPGETLYGISRRYGLTVDDLMDANNLVGVLRSGQILQIPVKSNSKENDENGQFHLVQEGETKYGLSKRYGVTIGELEQKNPQTIRMLQTGQRIVIPGRASSSVVEKSETKQEVKVVETSRAEEIKSEPKVVETPTQIEKVEEVVVISEPQKEEKPEVKLVEKESVNLESANNNWIDYEIQPKETLFGLARMAGVSQDKLIEMNPIMNEGVKAGTIIKMPSDKVSEYKKTEATTVETKRTPTSKNNVEPTGLLKTINKIEKKEITFLTSFSAEKYLSFIQNPIAEPTKEIEVFAGANFAIDSLKNMGVMVEMKNIQIEISKEGKADVSSLKKNNVDKSKAVFYYSEGINSERIAEFTAKNTIPFLVSSFEESAQKSATTYVSIPSKNDLALMVLKYISDKNGNLVVVSDAASALNEDFILQNYPKARFVTISGKDVLEDEALTKELILNRKNFVLLNTDKIGLILNTTTVLLKHSKEYTIQLALIEPKESIQKEGFSEMRFKALKTIYPSYSSRNNFNEVEKFKADFKRKYSFEASDEVIKGFDITFDALIRLFQDKSFEALAKDEISEQLNHKFYYIKDSNVGYSNKGGYILQFDTDSNTKIAN</sequence>
<dbReference type="EMBL" id="QLSV01000001">
    <property type="protein sequence ID" value="RAR50838.1"/>
    <property type="molecule type" value="Genomic_DNA"/>
</dbReference>
<dbReference type="SMART" id="SM00257">
    <property type="entry name" value="LysM"/>
    <property type="match status" value="5"/>
</dbReference>